<dbReference type="SMART" id="SM00869">
    <property type="entry name" value="Autotransporter"/>
    <property type="match status" value="1"/>
</dbReference>
<proteinExistence type="predicted"/>
<dbReference type="InterPro" id="IPR013425">
    <property type="entry name" value="Autotrns_rpt"/>
</dbReference>
<evidence type="ECO:0000313" key="4">
    <source>
        <dbReference type="EMBL" id="PNU04756.1"/>
    </source>
</evidence>
<dbReference type="InterPro" id="IPR036709">
    <property type="entry name" value="Autotransporte_beta_dom_sf"/>
</dbReference>
<dbReference type="EMBL" id="LYMM01000031">
    <property type="protein sequence ID" value="PNU04756.1"/>
    <property type="molecule type" value="Genomic_DNA"/>
</dbReference>
<feature type="chain" id="PRO_5014340370" description="Autotransporter domain-containing protein" evidence="2">
    <location>
        <begin position="36"/>
        <end position="1857"/>
    </location>
</feature>
<keyword evidence="5" id="KW-1185">Reference proteome</keyword>
<accession>A0A2K2G135</accession>
<comment type="caution">
    <text evidence="4">The sequence shown here is derived from an EMBL/GenBank/DDBJ whole genome shotgun (WGS) entry which is preliminary data.</text>
</comment>
<keyword evidence="1 2" id="KW-0732">Signal</keyword>
<dbReference type="Proteomes" id="UP000236327">
    <property type="component" value="Unassembled WGS sequence"/>
</dbReference>
<organism evidence="4 5">
    <name type="scientific">Novosphingobium guangzhouense</name>
    <dbReference type="NCBI Taxonomy" id="1850347"/>
    <lineage>
        <taxon>Bacteria</taxon>
        <taxon>Pseudomonadati</taxon>
        <taxon>Pseudomonadota</taxon>
        <taxon>Alphaproteobacteria</taxon>
        <taxon>Sphingomonadales</taxon>
        <taxon>Sphingomonadaceae</taxon>
        <taxon>Novosphingobium</taxon>
    </lineage>
</organism>
<dbReference type="Pfam" id="PF12951">
    <property type="entry name" value="PATR"/>
    <property type="match status" value="3"/>
</dbReference>
<dbReference type="InterPro" id="IPR005546">
    <property type="entry name" value="Autotransporte_beta"/>
</dbReference>
<evidence type="ECO:0000259" key="3">
    <source>
        <dbReference type="PROSITE" id="PS51208"/>
    </source>
</evidence>
<dbReference type="SUPFAM" id="SSF51126">
    <property type="entry name" value="Pectin lyase-like"/>
    <property type="match status" value="1"/>
</dbReference>
<evidence type="ECO:0000256" key="2">
    <source>
        <dbReference type="SAM" id="SignalP"/>
    </source>
</evidence>
<feature type="signal peptide" evidence="2">
    <location>
        <begin position="1"/>
        <end position="35"/>
    </location>
</feature>
<dbReference type="OrthoDB" id="267336at2"/>
<dbReference type="Gene3D" id="2.40.128.130">
    <property type="entry name" value="Autotransporter beta-domain"/>
    <property type="match status" value="1"/>
</dbReference>
<feature type="domain" description="Autotransporter" evidence="3">
    <location>
        <begin position="1578"/>
        <end position="1857"/>
    </location>
</feature>
<dbReference type="NCBIfam" id="TIGR02601">
    <property type="entry name" value="autotrns_rpt"/>
    <property type="match status" value="2"/>
</dbReference>
<name>A0A2K2G135_9SPHN</name>
<protein>
    <recommendedName>
        <fullName evidence="3">Autotransporter domain-containing protein</fullName>
    </recommendedName>
</protein>
<dbReference type="PROSITE" id="PS51208">
    <property type="entry name" value="AUTOTRANSPORTER"/>
    <property type="match status" value="1"/>
</dbReference>
<dbReference type="Pfam" id="PF03797">
    <property type="entry name" value="Autotransporter"/>
    <property type="match status" value="1"/>
</dbReference>
<dbReference type="SUPFAM" id="SSF103515">
    <property type="entry name" value="Autotransporter"/>
    <property type="match status" value="1"/>
</dbReference>
<dbReference type="InterPro" id="IPR011050">
    <property type="entry name" value="Pectin_lyase_fold/virulence"/>
</dbReference>
<dbReference type="RefSeq" id="WP_103095951.1">
    <property type="nucleotide sequence ID" value="NZ_LYMM01000031.1"/>
</dbReference>
<gene>
    <name evidence="4" type="ORF">A8V01_18530</name>
</gene>
<sequence length="1857" mass="182410">MSHQGSGRTSGLLRRRSALLLSSAVSLAAVSQAQAQSQSGAEATYVDTGPGDVTYVTNSVSGMPEVAFLSTPDGDISATIGTVTASGSSGGSDRVIEAHVADANTLSLSIDTMTVQTQTATGIYTTAGTGLTDINVGSLAMNGVRGIVASGQGDVAITVGTIDINPYSGTQEPIEAIAVGRETDLDGNTVALGGSLTVDAGTIRALGNQDAYAIHADVAGDATIVVGDVVSDGEGIDVAAKGNVDVTVRENLDGWNGAMSLTGDAVSVTIDDGATVASAGGALEVEDAGSISIVNNGSVIAYANNDETGQGAILATAQGDISIVSSLAISNADVVDEDDESATIQAISQVGDVTITAGQTITNGGSMYGIHGHSGLGDVTINAGTTLSYETEMTGNYTAEGILGTSDAGNVSITADVTQVQGYAASAIIGHARGPGSVTIVSDTASAVSGGTIFGVSEGGDVSITTTGDTTTLSDGAIIGRGGNVTVSTGAGTLTSAGEGLTQAVAIDATGDGVLDNAGTVRSAGSEATVEVNAGGTATITSLEAINLGTGPAILATGTQGVSITADTATVAASTGAGVSGSSSAGDVVLDIGSVTGSAAGSMVQGMANAGAVTITADDVLNTSVSPNSAGITATAGGGVNIVAGNVEAEGQAIRAVTATWDSQGNPVIPLNEGHVSIETTGAVTSRSWNAISINGNVASFDVTVGADSVVTGNGGSAVIAGGARLGDIDVTNNGLIVMQGAGESGIGVTATGAGNVTVTSNEIRVSSEAAISNVYTAGAISAVAHGGNVSVTSALATVSGPDRYGITASATGAGTVSIVSGTLSNDADDRAGIQALSEQGAITIDSTTLTTSGTDAYGIYASSNGAGDIAIISDTLTHTGSGNGISAFTDGTVRVISSALTVDGPDSWGIQAYGNEGAYVLTGDVASSGIGVIAQSQGVTDVHVDGAVVSANAEGMLLFGPNISVTVDEGASITGGFSGLVTAGQGNGSTAIVNAGTITGGTDVAIRSFGQTTLANSGTIVAGQSGVAVQLDDMDDIVILQSGSSVTGVIDTGGGLDSVRLNGTQGGTLAQFVNAETLDVNAGLWTTGDTANSFQRVTIASGAELQLDLTAGGLTGIQTPEATVEGTLTLDYADLTEAAEVTELALGGGGIVRLTGAGEVLLGNSASTFTGTTQVENGTLSLAGDLGGNVVTSGAGIFRITDGSAFTGNLLNDGTFIYDRTDSYTMTGDFSGAGLMVKNGDGVLTFGGLYDFAGTTTINGGLVNFVGQLGPQTVLDLQQGTVDLSALPGSEHTIAGLSGSADGTLELGSTLLNIDQSANTTFGGTITGTGGLNKTGAGVLDLTGTSTYSGFTQVNGGTLRVNGALTNSAVIVNDGGQLGGNGIIAGLVVQAGGVAAPGNSIGQLTVNGDVTFAADSTYLVEVNAAGDADRIDATGIATLDGGTVQVEAEAGDYRGRTTYTILTAQGGVDGTFDSVTSNFAFLTPGLSYDATSVMLTLTRNDMDFAALATTPNGRAVGAALQALGVDDPLFEEALFLSEGEVQPAFASLSGEIYPAFAAGLMEDAQMLRRSLLGQPVREDAGAFGWATLLGSWGKADATAGTAKLSTDQKGVMGGIGFAGNGLNAALGIGRIAADYSGLGHADVDSTVVAGTLRYAANGFSGAVGVSYAWHDIDVTRSATLGTIANSLVGKADGSTRQVFGEIGYGLETGGFALTPFAGIAYVETRRDALTETGGALALSLTRDKRHATYADLGLRIAGKPGAGNGADGADKLGLAPYASAAWRRAWGDRGAAMQASIGGTAGAFEVVGPVISRDAADLAAGVVASLGALRLSVGYEGLVSSGWTNHSGQMRFSIAF</sequence>
<reference evidence="4 5" key="1">
    <citation type="submission" date="2016-05" db="EMBL/GenBank/DDBJ databases">
        <title>Complete genome sequence of Novosphingobium guangzhouense SA925(T).</title>
        <authorList>
            <person name="Sha S."/>
        </authorList>
    </citation>
    <scope>NUCLEOTIDE SEQUENCE [LARGE SCALE GENOMIC DNA]</scope>
    <source>
        <strain evidence="4 5">SA925</strain>
    </source>
</reference>
<evidence type="ECO:0000256" key="1">
    <source>
        <dbReference type="ARBA" id="ARBA00022729"/>
    </source>
</evidence>
<evidence type="ECO:0000313" key="5">
    <source>
        <dbReference type="Proteomes" id="UP000236327"/>
    </source>
</evidence>